<proteinExistence type="inferred from homology"/>
<gene>
    <name evidence="4" type="primary">flhB</name>
    <name evidence="4" type="ORF">GU920_07510</name>
</gene>
<dbReference type="PANTHER" id="PTHR30531:SF12">
    <property type="entry name" value="FLAGELLAR BIOSYNTHETIC PROTEIN FLHB"/>
    <property type="match status" value="1"/>
</dbReference>
<feature type="region of interest" description="Disordered" evidence="2">
    <location>
        <begin position="1"/>
        <end position="21"/>
    </location>
</feature>
<sequence>MDEESDDKPYDPSEKRLSDLREKGQIPRSQDLLTAAAYAGFVLSAVFLGPGALLSMAETGMLFLARPEWGNAIGSSLAMVVAVLPIVLVPALPVVAGLVILRGIVFTPENLAPKLSRTDPLAAARQRFGPDGLVEFAKGAVKLVLVAGLLAWFLKGEADTLLTVPWLDPGQGSALMAGMLLQFLMLICALAAVLGLVDYLWQVYRHRQRNRMSRQELLDEHRETEGDPQARAARRQRGQDIAMNRMLADIPKADVIVVNPTHYAVALKWNRAKRQAPICLAKGVDQTAARIRDIAREHNIPIHSDPPTARALFATVEVGDQIRPDHYRAVAVAIRFAEAMRKKRARRWRS</sequence>
<feature type="transmembrane region" description="Helical" evidence="3">
    <location>
        <begin position="136"/>
        <end position="154"/>
    </location>
</feature>
<keyword evidence="3" id="KW-0472">Membrane</keyword>
<reference evidence="5" key="1">
    <citation type="submission" date="2020-01" db="EMBL/GenBank/DDBJ databases">
        <title>Sphingomonas sp. strain CSW-10.</title>
        <authorList>
            <person name="Chen W.-M."/>
        </authorList>
    </citation>
    <scope>NUCLEOTIDE SEQUENCE [LARGE SCALE GENOMIC DNA]</scope>
    <source>
        <strain evidence="5">CCP-1</strain>
    </source>
</reference>
<organism evidence="4 5">
    <name type="scientific">Paragemmobacter ruber</name>
    <dbReference type="NCBI Taxonomy" id="1985673"/>
    <lineage>
        <taxon>Bacteria</taxon>
        <taxon>Pseudomonadati</taxon>
        <taxon>Pseudomonadota</taxon>
        <taxon>Alphaproteobacteria</taxon>
        <taxon>Rhodobacterales</taxon>
        <taxon>Paracoccaceae</taxon>
        <taxon>Paragemmobacter</taxon>
    </lineage>
</organism>
<feature type="compositionally biased region" description="Basic and acidic residues" evidence="2">
    <location>
        <begin position="7"/>
        <end position="21"/>
    </location>
</feature>
<keyword evidence="4" id="KW-0282">Flagellum</keyword>
<keyword evidence="3" id="KW-1133">Transmembrane helix</keyword>
<feature type="transmembrane region" description="Helical" evidence="3">
    <location>
        <begin position="174"/>
        <end position="201"/>
    </location>
</feature>
<evidence type="ECO:0000313" key="5">
    <source>
        <dbReference type="Proteomes" id="UP001517376"/>
    </source>
</evidence>
<name>A0ABW9Y4Q5_9RHOB</name>
<comment type="similarity">
    <text evidence="1">Belongs to the type III secretion exporter family.</text>
</comment>
<comment type="caution">
    <text evidence="4">The sequence shown here is derived from an EMBL/GenBank/DDBJ whole genome shotgun (WGS) entry which is preliminary data.</text>
</comment>
<feature type="transmembrane region" description="Helical" evidence="3">
    <location>
        <begin position="32"/>
        <end position="57"/>
    </location>
</feature>
<keyword evidence="4" id="KW-0966">Cell projection</keyword>
<evidence type="ECO:0000256" key="2">
    <source>
        <dbReference type="SAM" id="MobiDB-lite"/>
    </source>
</evidence>
<dbReference type="SUPFAM" id="SSF160544">
    <property type="entry name" value="EscU C-terminal domain-like"/>
    <property type="match status" value="1"/>
</dbReference>
<protein>
    <submittedName>
        <fullName evidence="4">Flagellar type III secretion system protein FlhB</fullName>
    </submittedName>
</protein>
<keyword evidence="5" id="KW-1185">Reference proteome</keyword>
<dbReference type="EMBL" id="JAAATW010000001">
    <property type="protein sequence ID" value="NBE07377.1"/>
    <property type="molecule type" value="Genomic_DNA"/>
</dbReference>
<dbReference type="Pfam" id="PF01312">
    <property type="entry name" value="Bac_export_2"/>
    <property type="match status" value="1"/>
</dbReference>
<dbReference type="InterPro" id="IPR006135">
    <property type="entry name" value="T3SS_substrate_exporter"/>
</dbReference>
<dbReference type="PRINTS" id="PR00950">
    <property type="entry name" value="TYPE3IMSPROT"/>
</dbReference>
<accession>A0ABW9Y4Q5</accession>
<dbReference type="InterPro" id="IPR029025">
    <property type="entry name" value="T3SS_substrate_exporter_C"/>
</dbReference>
<feature type="transmembrane region" description="Helical" evidence="3">
    <location>
        <begin position="77"/>
        <end position="101"/>
    </location>
</feature>
<keyword evidence="3" id="KW-0812">Transmembrane</keyword>
<keyword evidence="4" id="KW-0969">Cilium</keyword>
<dbReference type="Proteomes" id="UP001517376">
    <property type="component" value="Unassembled WGS sequence"/>
</dbReference>
<dbReference type="RefSeq" id="WP_161766294.1">
    <property type="nucleotide sequence ID" value="NZ_JAAATW010000001.1"/>
</dbReference>
<dbReference type="Gene3D" id="6.10.250.2080">
    <property type="match status" value="1"/>
</dbReference>
<evidence type="ECO:0000256" key="3">
    <source>
        <dbReference type="SAM" id="Phobius"/>
    </source>
</evidence>
<evidence type="ECO:0000256" key="1">
    <source>
        <dbReference type="ARBA" id="ARBA00010690"/>
    </source>
</evidence>
<evidence type="ECO:0000313" key="4">
    <source>
        <dbReference type="EMBL" id="NBE07377.1"/>
    </source>
</evidence>
<dbReference type="PANTHER" id="PTHR30531">
    <property type="entry name" value="FLAGELLAR BIOSYNTHETIC PROTEIN FLHB"/>
    <property type="match status" value="1"/>
</dbReference>
<dbReference type="Gene3D" id="3.40.1690.10">
    <property type="entry name" value="secretion proteins EscU"/>
    <property type="match status" value="1"/>
</dbReference>